<evidence type="ECO:0008006" key="3">
    <source>
        <dbReference type="Google" id="ProtNLM"/>
    </source>
</evidence>
<evidence type="ECO:0000313" key="1">
    <source>
        <dbReference type="EMBL" id="WVX79945.1"/>
    </source>
</evidence>
<proteinExistence type="predicted"/>
<dbReference type="Proteomes" id="UP001357223">
    <property type="component" value="Chromosome"/>
</dbReference>
<accession>A0ABZ2CBS1</accession>
<name>A0ABZ2CBS1_9BACI</name>
<evidence type="ECO:0000313" key="2">
    <source>
        <dbReference type="Proteomes" id="UP001357223"/>
    </source>
</evidence>
<organism evidence="1 2">
    <name type="scientific">Niallia oryzisoli</name>
    <dbReference type="NCBI Taxonomy" id="1737571"/>
    <lineage>
        <taxon>Bacteria</taxon>
        <taxon>Bacillati</taxon>
        <taxon>Bacillota</taxon>
        <taxon>Bacilli</taxon>
        <taxon>Bacillales</taxon>
        <taxon>Bacillaceae</taxon>
        <taxon>Niallia</taxon>
    </lineage>
</organism>
<protein>
    <recommendedName>
        <fullName evidence="3">Phage protein</fullName>
    </recommendedName>
</protein>
<gene>
    <name evidence="1" type="ORF">R4Z09_22045</name>
</gene>
<keyword evidence="2" id="KW-1185">Reference proteome</keyword>
<reference evidence="1 2" key="1">
    <citation type="submission" date="2023-10" db="EMBL/GenBank/DDBJ databases">
        <title>Niallia locisalis sp.nov. isolated from a salt pond sample.</title>
        <authorList>
            <person name="Li X.-J."/>
            <person name="Dong L."/>
        </authorList>
    </citation>
    <scope>NUCLEOTIDE SEQUENCE [LARGE SCALE GENOMIC DNA]</scope>
    <source>
        <strain evidence="1 2">DSM 29761</strain>
    </source>
</reference>
<dbReference type="RefSeq" id="WP_338448876.1">
    <property type="nucleotide sequence ID" value="NZ_CP137640.1"/>
</dbReference>
<dbReference type="EMBL" id="CP137640">
    <property type="protein sequence ID" value="WVX79945.1"/>
    <property type="molecule type" value="Genomic_DNA"/>
</dbReference>
<sequence length="57" mass="6801">MEEVMMWVITAYQEEETKIYEFKTEKEAKEAFKSIQGYKILTEVISFYNRSVKLVAV</sequence>